<feature type="transmembrane region" description="Helical" evidence="7">
    <location>
        <begin position="78"/>
        <end position="100"/>
    </location>
</feature>
<evidence type="ECO:0000313" key="8">
    <source>
        <dbReference type="EMBL" id="GIF01220.1"/>
    </source>
</evidence>
<evidence type="ECO:0000256" key="7">
    <source>
        <dbReference type="SAM" id="Phobius"/>
    </source>
</evidence>
<gene>
    <name evidence="8" type="ORF">Ari01nite_86840</name>
</gene>
<accession>A0A919K7R3</accession>
<comment type="subcellular location">
    <subcellularLocation>
        <location evidence="1">Cell membrane</location>
        <topology evidence="1">Multi-pass membrane protein</topology>
    </subcellularLocation>
</comment>
<name>A0A919K7R3_9ACTN</name>
<feature type="transmembrane region" description="Helical" evidence="7">
    <location>
        <begin position="228"/>
        <end position="248"/>
    </location>
</feature>
<dbReference type="PANTHER" id="PTHR30213">
    <property type="entry name" value="INNER MEMBRANE PROTEIN YHJD"/>
    <property type="match status" value="1"/>
</dbReference>
<dbReference type="EMBL" id="BOMV01000100">
    <property type="protein sequence ID" value="GIF01220.1"/>
    <property type="molecule type" value="Genomic_DNA"/>
</dbReference>
<dbReference type="PANTHER" id="PTHR30213:SF0">
    <property type="entry name" value="UPF0761 MEMBRANE PROTEIN YIHY"/>
    <property type="match status" value="1"/>
</dbReference>
<evidence type="ECO:0000256" key="5">
    <source>
        <dbReference type="ARBA" id="ARBA00023136"/>
    </source>
</evidence>
<comment type="caution">
    <text evidence="8">The sequence shown here is derived from an EMBL/GenBank/DDBJ whole genome shotgun (WGS) entry which is preliminary data.</text>
</comment>
<reference evidence="8" key="1">
    <citation type="submission" date="2021-01" db="EMBL/GenBank/DDBJ databases">
        <title>Whole genome shotgun sequence of Actinoplanes rishiriensis NBRC 108556.</title>
        <authorList>
            <person name="Komaki H."/>
            <person name="Tamura T."/>
        </authorList>
    </citation>
    <scope>NUCLEOTIDE SEQUENCE</scope>
    <source>
        <strain evidence="8">NBRC 108556</strain>
    </source>
</reference>
<evidence type="ECO:0000256" key="6">
    <source>
        <dbReference type="SAM" id="MobiDB-lite"/>
    </source>
</evidence>
<proteinExistence type="predicted"/>
<dbReference type="GO" id="GO:0005886">
    <property type="term" value="C:plasma membrane"/>
    <property type="evidence" value="ECO:0007669"/>
    <property type="project" value="UniProtKB-SubCell"/>
</dbReference>
<evidence type="ECO:0000256" key="1">
    <source>
        <dbReference type="ARBA" id="ARBA00004651"/>
    </source>
</evidence>
<keyword evidence="2" id="KW-1003">Cell membrane</keyword>
<dbReference type="Proteomes" id="UP000636960">
    <property type="component" value="Unassembled WGS sequence"/>
</dbReference>
<evidence type="ECO:0000256" key="3">
    <source>
        <dbReference type="ARBA" id="ARBA00022692"/>
    </source>
</evidence>
<dbReference type="AlphaFoldDB" id="A0A919K7R3"/>
<evidence type="ECO:0000256" key="4">
    <source>
        <dbReference type="ARBA" id="ARBA00022989"/>
    </source>
</evidence>
<keyword evidence="9" id="KW-1185">Reference proteome</keyword>
<organism evidence="8 9">
    <name type="scientific">Paractinoplanes rishiriensis</name>
    <dbReference type="NCBI Taxonomy" id="1050105"/>
    <lineage>
        <taxon>Bacteria</taxon>
        <taxon>Bacillati</taxon>
        <taxon>Actinomycetota</taxon>
        <taxon>Actinomycetes</taxon>
        <taxon>Micromonosporales</taxon>
        <taxon>Micromonosporaceae</taxon>
        <taxon>Paractinoplanes</taxon>
    </lineage>
</organism>
<keyword evidence="4 7" id="KW-1133">Transmembrane helix</keyword>
<dbReference type="PIRSF" id="PIRSF035875">
    <property type="entry name" value="RNase_BN"/>
    <property type="match status" value="1"/>
</dbReference>
<feature type="transmembrane region" description="Helical" evidence="7">
    <location>
        <begin position="121"/>
        <end position="145"/>
    </location>
</feature>
<feature type="region of interest" description="Disordered" evidence="6">
    <location>
        <begin position="261"/>
        <end position="289"/>
    </location>
</feature>
<keyword evidence="3 7" id="KW-0812">Transmembrane</keyword>
<protein>
    <submittedName>
        <fullName evidence="8">Membrane protein</fullName>
    </submittedName>
</protein>
<evidence type="ECO:0000313" key="9">
    <source>
        <dbReference type="Proteomes" id="UP000636960"/>
    </source>
</evidence>
<keyword evidence="5 7" id="KW-0472">Membrane</keyword>
<evidence type="ECO:0000256" key="2">
    <source>
        <dbReference type="ARBA" id="ARBA00022475"/>
    </source>
</evidence>
<dbReference type="InterPro" id="IPR017039">
    <property type="entry name" value="Virul_fac_BrkB"/>
</dbReference>
<sequence length="289" mass="30958">MHGLAAEASFWTMLSLPPLLLALLALVGQVGAVVGADFSDRVATTLLDWASRIFTERTIDEAVRPLIVTTLREGDSGVLSISLLLALWSGSAAMSNYVSAITLAYDLDGLRSFWRTRLLSLGLYLAALVAGAVLLPTLVLGPGILAGLLARAPGPDLAWLVEAGYWPTVSLLSLAALTSLYHVAVPVRTRWRRDLPGAVLALLLWISGSLVLRIYLESGLRSDSGPVGAPIAILVFFFVTAVAVLLGAELNAAIDDMWPDRSTEKGRRDAAIERRRAGQGDRPRRDGPR</sequence>
<feature type="transmembrane region" description="Helical" evidence="7">
    <location>
        <begin position="165"/>
        <end position="185"/>
    </location>
</feature>
<dbReference type="RefSeq" id="WP_203789786.1">
    <property type="nucleotide sequence ID" value="NZ_BOMV01000100.1"/>
</dbReference>
<dbReference type="Pfam" id="PF03631">
    <property type="entry name" value="Virul_fac_BrkB"/>
    <property type="match status" value="1"/>
</dbReference>
<feature type="transmembrane region" description="Helical" evidence="7">
    <location>
        <begin position="197"/>
        <end position="216"/>
    </location>
</feature>